<dbReference type="Proteomes" id="UP001595939">
    <property type="component" value="Unassembled WGS sequence"/>
</dbReference>
<evidence type="ECO:0000313" key="2">
    <source>
        <dbReference type="Proteomes" id="UP001595939"/>
    </source>
</evidence>
<dbReference type="RefSeq" id="WP_380130058.1">
    <property type="nucleotide sequence ID" value="NZ_JBHSEG010000011.1"/>
</dbReference>
<accession>A0ABV8Y9I6</accession>
<reference evidence="2" key="1">
    <citation type="journal article" date="2019" name="Int. J. Syst. Evol. Microbiol.">
        <title>The Global Catalogue of Microorganisms (GCM) 10K type strain sequencing project: providing services to taxonomists for standard genome sequencing and annotation.</title>
        <authorList>
            <consortium name="The Broad Institute Genomics Platform"/>
            <consortium name="The Broad Institute Genome Sequencing Center for Infectious Disease"/>
            <person name="Wu L."/>
            <person name="Ma J."/>
        </authorList>
    </citation>
    <scope>NUCLEOTIDE SEQUENCE [LARGE SCALE GENOMIC DNA]</scope>
    <source>
        <strain evidence="2">CCUG 39970</strain>
    </source>
</reference>
<comment type="caution">
    <text evidence="1">The sequence shown here is derived from an EMBL/GenBank/DDBJ whole genome shotgun (WGS) entry which is preliminary data.</text>
</comment>
<organism evidence="1 2">
    <name type="scientific">Deinococcus sonorensis</name>
    <dbReference type="NCBI Taxonomy" id="309891"/>
    <lineage>
        <taxon>Bacteria</taxon>
        <taxon>Thermotogati</taxon>
        <taxon>Deinococcota</taxon>
        <taxon>Deinococci</taxon>
        <taxon>Deinococcales</taxon>
        <taxon>Deinococcaceae</taxon>
        <taxon>Deinococcus</taxon>
    </lineage>
</organism>
<feature type="non-terminal residue" evidence="1">
    <location>
        <position position="1"/>
    </location>
</feature>
<gene>
    <name evidence="1" type="ORF">ACFO0P_17965</name>
</gene>
<evidence type="ECO:0000313" key="1">
    <source>
        <dbReference type="EMBL" id="MFC4455669.1"/>
    </source>
</evidence>
<name>A0ABV8Y9I6_9DEIO</name>
<sequence length="64" mass="7154">MGLARAQQALEGVALLVIQIHRVSQLHGLAYPMPLTFVDNPLFSVCRRQIGDHERKPSFPGPFE</sequence>
<proteinExistence type="predicted"/>
<protein>
    <submittedName>
        <fullName evidence="1">Uncharacterized protein</fullName>
    </submittedName>
</protein>
<keyword evidence="2" id="KW-1185">Reference proteome</keyword>
<dbReference type="EMBL" id="JBHSEG010000011">
    <property type="protein sequence ID" value="MFC4455669.1"/>
    <property type="molecule type" value="Genomic_DNA"/>
</dbReference>